<accession>A0AAV1A2M6</accession>
<organism evidence="1 2">
    <name type="scientific">Vicia faba</name>
    <name type="common">Broad bean</name>
    <name type="synonym">Faba vulgaris</name>
    <dbReference type="NCBI Taxonomy" id="3906"/>
    <lineage>
        <taxon>Eukaryota</taxon>
        <taxon>Viridiplantae</taxon>
        <taxon>Streptophyta</taxon>
        <taxon>Embryophyta</taxon>
        <taxon>Tracheophyta</taxon>
        <taxon>Spermatophyta</taxon>
        <taxon>Magnoliopsida</taxon>
        <taxon>eudicotyledons</taxon>
        <taxon>Gunneridae</taxon>
        <taxon>Pentapetalae</taxon>
        <taxon>rosids</taxon>
        <taxon>fabids</taxon>
        <taxon>Fabales</taxon>
        <taxon>Fabaceae</taxon>
        <taxon>Papilionoideae</taxon>
        <taxon>50 kb inversion clade</taxon>
        <taxon>NPAAA clade</taxon>
        <taxon>Hologalegina</taxon>
        <taxon>IRL clade</taxon>
        <taxon>Fabeae</taxon>
        <taxon>Vicia</taxon>
    </lineage>
</organism>
<proteinExistence type="predicted"/>
<dbReference type="EMBL" id="OX451738">
    <property type="protein sequence ID" value="CAI8603918.1"/>
    <property type="molecule type" value="Genomic_DNA"/>
</dbReference>
<sequence length="135" mass="14570">MKKKIELDRVANVGTAILFVNVEGDVTIEGGRSTVVVDNGSTSCKKGLARIDGDTAWSALKTNDVTFGVEDHENVFCWCAYAYAGEILAAALGKTRDYGATETGGGSKGTRLVGRCGEKDWTMAASLWRRRWKSC</sequence>
<protein>
    <submittedName>
        <fullName evidence="1">Uncharacterized protein</fullName>
    </submittedName>
</protein>
<evidence type="ECO:0000313" key="1">
    <source>
        <dbReference type="EMBL" id="CAI8603918.1"/>
    </source>
</evidence>
<name>A0AAV1A2M6_VICFA</name>
<dbReference type="AlphaFoldDB" id="A0AAV1A2M6"/>
<gene>
    <name evidence="1" type="ORF">VFH_III108280</name>
</gene>
<dbReference type="Proteomes" id="UP001157006">
    <property type="component" value="Chromosome 3"/>
</dbReference>
<keyword evidence="2" id="KW-1185">Reference proteome</keyword>
<evidence type="ECO:0000313" key="2">
    <source>
        <dbReference type="Proteomes" id="UP001157006"/>
    </source>
</evidence>
<reference evidence="1 2" key="1">
    <citation type="submission" date="2023-01" db="EMBL/GenBank/DDBJ databases">
        <authorList>
            <person name="Kreplak J."/>
        </authorList>
    </citation>
    <scope>NUCLEOTIDE SEQUENCE [LARGE SCALE GENOMIC DNA]</scope>
</reference>